<feature type="compositionally biased region" description="Polar residues" evidence="1">
    <location>
        <begin position="585"/>
        <end position="601"/>
    </location>
</feature>
<feature type="compositionally biased region" description="Polar residues" evidence="1">
    <location>
        <begin position="395"/>
        <end position="413"/>
    </location>
</feature>
<dbReference type="EMBL" id="QXFY01001485">
    <property type="protein sequence ID" value="KAE9316635.1"/>
    <property type="molecule type" value="Genomic_DNA"/>
</dbReference>
<feature type="compositionally biased region" description="Basic and acidic residues" evidence="1">
    <location>
        <begin position="319"/>
        <end position="331"/>
    </location>
</feature>
<evidence type="ECO:0000313" key="2">
    <source>
        <dbReference type="EMBL" id="KAE9316635.1"/>
    </source>
</evidence>
<sequence>MEYNWGDPKKNSLLTSRMMAKAEITRKKRLTSVKSTLSNQLHPAIEHKLRKKKKAPDSARAQTSSSNNELHETHTHTDQLKAEPQLTSDDESSTLDTIRHDAFPVPARASYADNVSMFDEFGLNAAADGLFHPASTIEAFTEHDAKYHQEIHHPAEKPHSGPRRARSGSEYPPSRENHRLPALASGKNKRERLSTRKQAAGNTGSAPASMTTTSSLSKLVDAGKDKGSLSATQSDSNLYAPRRSDVVPSSADRNALDFLERELESDEDNNAHNSPVVRSSRGVSELDNNEISEESNSVVPALDFSLAKKFEELKRIMKSNREKHNSDRQDPDLVETSGGCSAGPSTSTSTTASPKSSARSAIRAPSSGSSATKTGGGAASKVSGTAKRPAPVTKTMHSGSSGSKRTLANNTPGAASRMMSSSSAVAVTHPTRSKREAKVRSGVSLSDLKAEHREALKMLKELGGPVDPDYLLADVDHSSSNGHRPGRTSTGATGPSRSTGSTVVIAGRTAHKNVSNQVQARPSASTPPTSANSGISMVTKLRESISSGRSSSRESSPRTSSPTISSECKENDGGTTTTSHGSSDEAPSSSNQAPMGENATSVLIPDKPQAFARSSIPPPLTSNTADASDPWKQYEDDNDDDEEEGNNELERDSSSEVKRDLTSGDRYSDEDFESDCAVVASSMNNFEMSRIRLEK</sequence>
<feature type="region of interest" description="Disordered" evidence="1">
    <location>
        <begin position="152"/>
        <end position="296"/>
    </location>
</feature>
<feature type="region of interest" description="Disordered" evidence="1">
    <location>
        <begin position="470"/>
        <end position="672"/>
    </location>
</feature>
<accession>A0A6G0R430</accession>
<comment type="caution">
    <text evidence="2">The sequence shown here is derived from an EMBL/GenBank/DDBJ whole genome shotgun (WGS) entry which is preliminary data.</text>
</comment>
<dbReference type="AlphaFoldDB" id="A0A6G0R430"/>
<feature type="compositionally biased region" description="Basic and acidic residues" evidence="1">
    <location>
        <begin position="648"/>
        <end position="669"/>
    </location>
</feature>
<feature type="compositionally biased region" description="Low complexity" evidence="1">
    <location>
        <begin position="336"/>
        <end position="373"/>
    </location>
</feature>
<reference evidence="2 3" key="1">
    <citation type="submission" date="2018-09" db="EMBL/GenBank/DDBJ databases">
        <title>Genomic investigation of the strawberry pathogen Phytophthora fragariae indicates pathogenicity is determined by transcriptional variation in three key races.</title>
        <authorList>
            <person name="Adams T.M."/>
            <person name="Armitage A.D."/>
            <person name="Sobczyk M.K."/>
            <person name="Bates H.J."/>
            <person name="Dunwell J.M."/>
            <person name="Nellist C.F."/>
            <person name="Harrison R.J."/>
        </authorList>
    </citation>
    <scope>NUCLEOTIDE SEQUENCE [LARGE SCALE GENOMIC DNA]</scope>
    <source>
        <strain evidence="2 3">NOV-77</strain>
    </source>
</reference>
<feature type="compositionally biased region" description="Polar residues" evidence="1">
    <location>
        <begin position="196"/>
        <end position="217"/>
    </location>
</feature>
<gene>
    <name evidence="2" type="ORF">PF008_g18949</name>
</gene>
<feature type="compositionally biased region" description="Polar residues" evidence="1">
    <location>
        <begin position="32"/>
        <end position="41"/>
    </location>
</feature>
<dbReference type="Proteomes" id="UP000486351">
    <property type="component" value="Unassembled WGS sequence"/>
</dbReference>
<proteinExistence type="predicted"/>
<evidence type="ECO:0000256" key="1">
    <source>
        <dbReference type="SAM" id="MobiDB-lite"/>
    </source>
</evidence>
<feature type="compositionally biased region" description="Low complexity" evidence="1">
    <location>
        <begin position="414"/>
        <end position="427"/>
    </location>
</feature>
<feature type="compositionally biased region" description="Basic and acidic residues" evidence="1">
    <location>
        <begin position="69"/>
        <end position="81"/>
    </location>
</feature>
<evidence type="ECO:0000313" key="3">
    <source>
        <dbReference type="Proteomes" id="UP000486351"/>
    </source>
</evidence>
<feature type="region of interest" description="Disordered" evidence="1">
    <location>
        <begin position="25"/>
        <end position="94"/>
    </location>
</feature>
<feature type="compositionally biased region" description="Polar residues" evidence="1">
    <location>
        <begin position="478"/>
        <end position="502"/>
    </location>
</feature>
<feature type="compositionally biased region" description="Acidic residues" evidence="1">
    <location>
        <begin position="636"/>
        <end position="647"/>
    </location>
</feature>
<feature type="compositionally biased region" description="Low complexity" evidence="1">
    <location>
        <begin position="522"/>
        <end position="531"/>
    </location>
</feature>
<feature type="region of interest" description="Disordered" evidence="1">
    <location>
        <begin position="319"/>
        <end position="443"/>
    </location>
</feature>
<organism evidence="2 3">
    <name type="scientific">Phytophthora fragariae</name>
    <dbReference type="NCBI Taxonomy" id="53985"/>
    <lineage>
        <taxon>Eukaryota</taxon>
        <taxon>Sar</taxon>
        <taxon>Stramenopiles</taxon>
        <taxon>Oomycota</taxon>
        <taxon>Peronosporomycetes</taxon>
        <taxon>Peronosporales</taxon>
        <taxon>Peronosporaceae</taxon>
        <taxon>Phytophthora</taxon>
    </lineage>
</organism>
<feature type="compositionally biased region" description="Low complexity" evidence="1">
    <location>
        <begin position="557"/>
        <end position="566"/>
    </location>
</feature>
<protein>
    <submittedName>
        <fullName evidence="2">Uncharacterized protein</fullName>
    </submittedName>
</protein>
<name>A0A6G0R430_9STRA</name>